<evidence type="ECO:0000259" key="4">
    <source>
        <dbReference type="Pfam" id="PF08698"/>
    </source>
</evidence>
<feature type="domain" description="Fcf2 pre-rRNA processing C-terminal" evidence="4">
    <location>
        <begin position="73"/>
        <end position="173"/>
    </location>
</feature>
<keyword evidence="2" id="KW-0539">Nucleus</keyword>
<dbReference type="Proteomes" id="UP000886523">
    <property type="component" value="Unassembled WGS sequence"/>
</dbReference>
<dbReference type="EMBL" id="MU128916">
    <property type="protein sequence ID" value="KAF9519651.1"/>
    <property type="molecule type" value="Genomic_DNA"/>
</dbReference>
<dbReference type="InterPro" id="IPR039883">
    <property type="entry name" value="Fcf2/DNTTIP2"/>
</dbReference>
<evidence type="ECO:0000256" key="3">
    <source>
        <dbReference type="SAM" id="MobiDB-lite"/>
    </source>
</evidence>
<dbReference type="GO" id="GO:0005730">
    <property type="term" value="C:nucleolus"/>
    <property type="evidence" value="ECO:0007669"/>
    <property type="project" value="UniProtKB-SubCell"/>
</dbReference>
<reference evidence="5" key="1">
    <citation type="journal article" date="2020" name="Nat. Commun.">
        <title>Large-scale genome sequencing of mycorrhizal fungi provides insights into the early evolution of symbiotic traits.</title>
        <authorList>
            <person name="Miyauchi S."/>
            <person name="Kiss E."/>
            <person name="Kuo A."/>
            <person name="Drula E."/>
            <person name="Kohler A."/>
            <person name="Sanchez-Garcia M."/>
            <person name="Morin E."/>
            <person name="Andreopoulos B."/>
            <person name="Barry K.W."/>
            <person name="Bonito G."/>
            <person name="Buee M."/>
            <person name="Carver A."/>
            <person name="Chen C."/>
            <person name="Cichocki N."/>
            <person name="Clum A."/>
            <person name="Culley D."/>
            <person name="Crous P.W."/>
            <person name="Fauchery L."/>
            <person name="Girlanda M."/>
            <person name="Hayes R.D."/>
            <person name="Keri Z."/>
            <person name="LaButti K."/>
            <person name="Lipzen A."/>
            <person name="Lombard V."/>
            <person name="Magnuson J."/>
            <person name="Maillard F."/>
            <person name="Murat C."/>
            <person name="Nolan M."/>
            <person name="Ohm R.A."/>
            <person name="Pangilinan J."/>
            <person name="Pereira M.F."/>
            <person name="Perotto S."/>
            <person name="Peter M."/>
            <person name="Pfister S."/>
            <person name="Riley R."/>
            <person name="Sitrit Y."/>
            <person name="Stielow J.B."/>
            <person name="Szollosi G."/>
            <person name="Zifcakova L."/>
            <person name="Stursova M."/>
            <person name="Spatafora J.W."/>
            <person name="Tedersoo L."/>
            <person name="Vaario L.M."/>
            <person name="Yamada A."/>
            <person name="Yan M."/>
            <person name="Wang P."/>
            <person name="Xu J."/>
            <person name="Bruns T."/>
            <person name="Baldrian P."/>
            <person name="Vilgalys R."/>
            <person name="Dunand C."/>
            <person name="Henrissat B."/>
            <person name="Grigoriev I.V."/>
            <person name="Hibbett D."/>
            <person name="Nagy L.G."/>
            <person name="Martin F.M."/>
        </authorList>
    </citation>
    <scope>NUCLEOTIDE SEQUENCE</scope>
    <source>
        <strain evidence="5">UP504</strain>
    </source>
</reference>
<feature type="region of interest" description="Disordered" evidence="3">
    <location>
        <begin position="1"/>
        <end position="63"/>
    </location>
</feature>
<sequence>MPRLDPGPSLPLPYFKLDKDGAHAPTLVRDPDTEEVDRVASTSSIAKTLPPPPELSKKTGLPLTKAEKKALKDATTGPKWFDLPAPSGADLPRLAREVDAMRLRNALDPKRFYRKEDTKAGPLPKYFAIGHILTTPSPFGGPSRDDLPRAARKRTIVDELMEDDEARTYAKRKFNELQSVRGERGRATWKKKRDLRARKW</sequence>
<dbReference type="OrthoDB" id="427886at2759"/>
<evidence type="ECO:0000256" key="2">
    <source>
        <dbReference type="ARBA" id="ARBA00023242"/>
    </source>
</evidence>
<gene>
    <name evidence="5" type="ORF">BS47DRAFT_1336741</name>
</gene>
<dbReference type="PANTHER" id="PTHR21686">
    <property type="entry name" value="DEOXYNUCLEOTIDYLTRANSFERASE TERMINAL-INTERACTING PROTEIN 2"/>
    <property type="match status" value="1"/>
</dbReference>
<evidence type="ECO:0000256" key="1">
    <source>
        <dbReference type="ARBA" id="ARBA00004604"/>
    </source>
</evidence>
<proteinExistence type="predicted"/>
<dbReference type="Pfam" id="PF08698">
    <property type="entry name" value="Fcf2"/>
    <property type="match status" value="1"/>
</dbReference>
<name>A0A9P6DYM4_9AGAM</name>
<dbReference type="InterPro" id="IPR014810">
    <property type="entry name" value="Fcf2_C"/>
</dbReference>
<evidence type="ECO:0000313" key="5">
    <source>
        <dbReference type="EMBL" id="KAF9519651.1"/>
    </source>
</evidence>
<evidence type="ECO:0000313" key="6">
    <source>
        <dbReference type="Proteomes" id="UP000886523"/>
    </source>
</evidence>
<dbReference type="PANTHER" id="PTHR21686:SF12">
    <property type="entry name" value="DEOXYNUCLEOTIDYLTRANSFERASE TERMINAL-INTERACTING PROTEIN 2"/>
    <property type="match status" value="1"/>
</dbReference>
<keyword evidence="6" id="KW-1185">Reference proteome</keyword>
<dbReference type="GO" id="GO:0003723">
    <property type="term" value="F:RNA binding"/>
    <property type="evidence" value="ECO:0007669"/>
    <property type="project" value="TreeGrafter"/>
</dbReference>
<dbReference type="GO" id="GO:0006396">
    <property type="term" value="P:RNA processing"/>
    <property type="evidence" value="ECO:0007669"/>
    <property type="project" value="TreeGrafter"/>
</dbReference>
<protein>
    <recommendedName>
        <fullName evidence="4">Fcf2 pre-rRNA processing C-terminal domain-containing protein</fullName>
    </recommendedName>
</protein>
<organism evidence="5 6">
    <name type="scientific">Hydnum rufescens UP504</name>
    <dbReference type="NCBI Taxonomy" id="1448309"/>
    <lineage>
        <taxon>Eukaryota</taxon>
        <taxon>Fungi</taxon>
        <taxon>Dikarya</taxon>
        <taxon>Basidiomycota</taxon>
        <taxon>Agaricomycotina</taxon>
        <taxon>Agaricomycetes</taxon>
        <taxon>Cantharellales</taxon>
        <taxon>Hydnaceae</taxon>
        <taxon>Hydnum</taxon>
    </lineage>
</organism>
<dbReference type="AlphaFoldDB" id="A0A9P6DYM4"/>
<comment type="caution">
    <text evidence="5">The sequence shown here is derived from an EMBL/GenBank/DDBJ whole genome shotgun (WGS) entry which is preliminary data.</text>
</comment>
<accession>A0A9P6DYM4</accession>
<comment type="subcellular location">
    <subcellularLocation>
        <location evidence="1">Nucleus</location>
        <location evidence="1">Nucleolus</location>
    </subcellularLocation>
</comment>